<name>A0ABV0KQG0_9CYAN</name>
<evidence type="ECO:0000259" key="8">
    <source>
        <dbReference type="PROSITE" id="PS50109"/>
    </source>
</evidence>
<comment type="caution">
    <text evidence="11">The sequence shown here is derived from an EMBL/GenBank/DDBJ whole genome shotgun (WGS) entry which is preliminary data.</text>
</comment>
<keyword evidence="3" id="KW-0597">Phosphoprotein</keyword>
<dbReference type="SMART" id="SM00388">
    <property type="entry name" value="HisKA"/>
    <property type="match status" value="1"/>
</dbReference>
<dbReference type="EMBL" id="JAMPLM010000035">
    <property type="protein sequence ID" value="MEP1061476.1"/>
    <property type="molecule type" value="Genomic_DNA"/>
</dbReference>
<dbReference type="PANTHER" id="PTHR43711:SF26">
    <property type="entry name" value="SENSOR HISTIDINE KINASE RCSC"/>
    <property type="match status" value="1"/>
</dbReference>
<dbReference type="InterPro" id="IPR005467">
    <property type="entry name" value="His_kinase_dom"/>
</dbReference>
<dbReference type="InterPro" id="IPR003661">
    <property type="entry name" value="HisK_dim/P_dom"/>
</dbReference>
<evidence type="ECO:0000256" key="2">
    <source>
        <dbReference type="ARBA" id="ARBA00012438"/>
    </source>
</evidence>
<dbReference type="InterPro" id="IPR036890">
    <property type="entry name" value="HATPase_C_sf"/>
</dbReference>
<protein>
    <recommendedName>
        <fullName evidence="2">histidine kinase</fullName>
        <ecNumber evidence="2">2.7.13.3</ecNumber>
    </recommendedName>
</protein>
<dbReference type="InterPro" id="IPR003018">
    <property type="entry name" value="GAF"/>
</dbReference>
<dbReference type="SMART" id="SM00065">
    <property type="entry name" value="GAF"/>
    <property type="match status" value="1"/>
</dbReference>
<keyword evidence="5" id="KW-0418">Kinase</keyword>
<evidence type="ECO:0000256" key="6">
    <source>
        <dbReference type="ARBA" id="ARBA00023012"/>
    </source>
</evidence>
<keyword evidence="11" id="KW-0547">Nucleotide-binding</keyword>
<dbReference type="InterPro" id="IPR029016">
    <property type="entry name" value="GAF-like_dom_sf"/>
</dbReference>
<dbReference type="InterPro" id="IPR050736">
    <property type="entry name" value="Sensor_HK_Regulatory"/>
</dbReference>
<dbReference type="CDD" id="cd00075">
    <property type="entry name" value="HATPase"/>
    <property type="match status" value="1"/>
</dbReference>
<dbReference type="InterPro" id="IPR035965">
    <property type="entry name" value="PAS-like_dom_sf"/>
</dbReference>
<proteinExistence type="predicted"/>
<dbReference type="Proteomes" id="UP001476950">
    <property type="component" value="Unassembled WGS sequence"/>
</dbReference>
<evidence type="ECO:0000313" key="11">
    <source>
        <dbReference type="EMBL" id="MEP1061476.1"/>
    </source>
</evidence>
<dbReference type="SUPFAM" id="SSF55874">
    <property type="entry name" value="ATPase domain of HSP90 chaperone/DNA topoisomerase II/histidine kinase"/>
    <property type="match status" value="1"/>
</dbReference>
<dbReference type="PROSITE" id="PS50113">
    <property type="entry name" value="PAC"/>
    <property type="match status" value="1"/>
</dbReference>
<evidence type="ECO:0000256" key="4">
    <source>
        <dbReference type="ARBA" id="ARBA00022679"/>
    </source>
</evidence>
<dbReference type="InterPro" id="IPR004358">
    <property type="entry name" value="Sig_transdc_His_kin-like_C"/>
</dbReference>
<organism evidence="11 12">
    <name type="scientific">Stenomitos frigidus AS-A4</name>
    <dbReference type="NCBI Taxonomy" id="2933935"/>
    <lineage>
        <taxon>Bacteria</taxon>
        <taxon>Bacillati</taxon>
        <taxon>Cyanobacteriota</taxon>
        <taxon>Cyanophyceae</taxon>
        <taxon>Leptolyngbyales</taxon>
        <taxon>Leptolyngbyaceae</taxon>
        <taxon>Stenomitos</taxon>
    </lineage>
</organism>
<dbReference type="Gene3D" id="1.10.287.130">
    <property type="match status" value="1"/>
</dbReference>
<dbReference type="InterPro" id="IPR000014">
    <property type="entry name" value="PAS"/>
</dbReference>
<dbReference type="Pfam" id="PF01590">
    <property type="entry name" value="GAF"/>
    <property type="match status" value="1"/>
</dbReference>
<keyword evidence="7" id="KW-0175">Coiled coil</keyword>
<dbReference type="Pfam" id="PF02518">
    <property type="entry name" value="HATPase_c"/>
    <property type="match status" value="1"/>
</dbReference>
<dbReference type="CDD" id="cd00130">
    <property type="entry name" value="PAS"/>
    <property type="match status" value="1"/>
</dbReference>
<feature type="domain" description="PAC" evidence="10">
    <location>
        <begin position="257"/>
        <end position="309"/>
    </location>
</feature>
<keyword evidence="4" id="KW-0808">Transferase</keyword>
<dbReference type="SMART" id="SM00091">
    <property type="entry name" value="PAS"/>
    <property type="match status" value="1"/>
</dbReference>
<dbReference type="PANTHER" id="PTHR43711">
    <property type="entry name" value="TWO-COMPONENT HISTIDINE KINASE"/>
    <property type="match status" value="1"/>
</dbReference>
<dbReference type="Gene3D" id="3.30.450.20">
    <property type="entry name" value="PAS domain"/>
    <property type="match status" value="1"/>
</dbReference>
<dbReference type="PRINTS" id="PR00344">
    <property type="entry name" value="BCTRLSENSOR"/>
</dbReference>
<keyword evidence="6" id="KW-0902">Two-component regulatory system</keyword>
<dbReference type="Pfam" id="PF00989">
    <property type="entry name" value="PAS"/>
    <property type="match status" value="1"/>
</dbReference>
<dbReference type="GO" id="GO:0005524">
    <property type="term" value="F:ATP binding"/>
    <property type="evidence" value="ECO:0007669"/>
    <property type="project" value="UniProtKB-KW"/>
</dbReference>
<reference evidence="11 12" key="1">
    <citation type="submission" date="2022-04" db="EMBL/GenBank/DDBJ databases">
        <title>Positive selection, recombination, and allopatry shape intraspecific diversity of widespread and dominant cyanobacteria.</title>
        <authorList>
            <person name="Wei J."/>
            <person name="Shu W."/>
            <person name="Hu C."/>
        </authorList>
    </citation>
    <scope>NUCLEOTIDE SEQUENCE [LARGE SCALE GENOMIC DNA]</scope>
    <source>
        <strain evidence="11 12">AS-A4</strain>
    </source>
</reference>
<feature type="coiled-coil region" evidence="7">
    <location>
        <begin position="166"/>
        <end position="193"/>
    </location>
</feature>
<keyword evidence="12" id="KW-1185">Reference proteome</keyword>
<dbReference type="Gene3D" id="3.30.565.10">
    <property type="entry name" value="Histidine kinase-like ATPase, C-terminal domain"/>
    <property type="match status" value="1"/>
</dbReference>
<evidence type="ECO:0000313" key="12">
    <source>
        <dbReference type="Proteomes" id="UP001476950"/>
    </source>
</evidence>
<dbReference type="RefSeq" id="WP_190446297.1">
    <property type="nucleotide sequence ID" value="NZ_JAMPLM010000035.1"/>
</dbReference>
<feature type="domain" description="PAS" evidence="9">
    <location>
        <begin position="183"/>
        <end position="253"/>
    </location>
</feature>
<feature type="domain" description="Histidine kinase" evidence="8">
    <location>
        <begin position="327"/>
        <end position="543"/>
    </location>
</feature>
<dbReference type="InterPro" id="IPR001610">
    <property type="entry name" value="PAC"/>
</dbReference>
<dbReference type="EC" id="2.7.13.3" evidence="2"/>
<dbReference type="PROSITE" id="PS50109">
    <property type="entry name" value="HIS_KIN"/>
    <property type="match status" value="1"/>
</dbReference>
<evidence type="ECO:0000259" key="9">
    <source>
        <dbReference type="PROSITE" id="PS50112"/>
    </source>
</evidence>
<evidence type="ECO:0000256" key="5">
    <source>
        <dbReference type="ARBA" id="ARBA00022777"/>
    </source>
</evidence>
<dbReference type="InterPro" id="IPR036097">
    <property type="entry name" value="HisK_dim/P_sf"/>
</dbReference>
<dbReference type="SUPFAM" id="SSF47384">
    <property type="entry name" value="Homodimeric domain of signal transducing histidine kinase"/>
    <property type="match status" value="1"/>
</dbReference>
<dbReference type="InterPro" id="IPR000700">
    <property type="entry name" value="PAS-assoc_C"/>
</dbReference>
<dbReference type="Gene3D" id="3.30.450.40">
    <property type="match status" value="1"/>
</dbReference>
<dbReference type="InterPro" id="IPR003594">
    <property type="entry name" value="HATPase_dom"/>
</dbReference>
<dbReference type="PROSITE" id="PS50112">
    <property type="entry name" value="PAS"/>
    <property type="match status" value="1"/>
</dbReference>
<sequence>MTAPLPDKELERLHELYAYKILDTAPEPDFDNLSHLAAYICGTPISLIGLIDEKRQWFKAKVGVELVETTRDIAFCAHTILQSDVLVVPDLLADQRFANHPLVAAEPHVRFYAGSPLITSNGHAVGSLCVIDLQPRELSDEQIKALRILGRLVVKQLELRNNLTVLGRITELRKRTEETLRQTKERFRNLVEQINDWVWEIDLSAAFSYVSPKVSQILGYEPKEVIGKTLENFMADDEAKRHNTVMHYFMTQQEPFSSLENQLIHQDGRLIDCESSGSPILDVQGKLQGYRGVTRNITERKQAEREMRKALTQEKELNDLKSLFINTASHEFRTPLTTILAAAESLEHYGHKWTDEKKQAYFRRIQTAVDYLNRLLQDVLFLGRSDAKKVEFQASPLDLEKFCRHLVEDLQLTVGSKHQINFLANYPSQEAVMDEKLLQHILINLLSNALKYSPEGGEVTFALSHAADTAIFQIQDAGIGIPAPDLKKLFASFYRATNVGNISGTGLGLSIVKRAVDSHGGNITVTSTVGKGTTFTVTLPTHHD</sequence>
<evidence type="ECO:0000256" key="3">
    <source>
        <dbReference type="ARBA" id="ARBA00022553"/>
    </source>
</evidence>
<dbReference type="SMART" id="SM00387">
    <property type="entry name" value="HATPase_c"/>
    <property type="match status" value="1"/>
</dbReference>
<evidence type="ECO:0000256" key="7">
    <source>
        <dbReference type="SAM" id="Coils"/>
    </source>
</evidence>
<evidence type="ECO:0000256" key="1">
    <source>
        <dbReference type="ARBA" id="ARBA00000085"/>
    </source>
</evidence>
<dbReference type="CDD" id="cd00082">
    <property type="entry name" value="HisKA"/>
    <property type="match status" value="1"/>
</dbReference>
<comment type="catalytic activity">
    <reaction evidence="1">
        <text>ATP + protein L-histidine = ADP + protein N-phospho-L-histidine.</text>
        <dbReference type="EC" id="2.7.13.3"/>
    </reaction>
</comment>
<accession>A0ABV0KQG0</accession>
<dbReference type="Pfam" id="PF00512">
    <property type="entry name" value="HisKA"/>
    <property type="match status" value="1"/>
</dbReference>
<dbReference type="SUPFAM" id="SSF55781">
    <property type="entry name" value="GAF domain-like"/>
    <property type="match status" value="1"/>
</dbReference>
<gene>
    <name evidence="11" type="ORF">NDI38_23895</name>
</gene>
<keyword evidence="11" id="KW-0067">ATP-binding</keyword>
<dbReference type="SUPFAM" id="SSF55785">
    <property type="entry name" value="PYP-like sensor domain (PAS domain)"/>
    <property type="match status" value="1"/>
</dbReference>
<evidence type="ECO:0000259" key="10">
    <source>
        <dbReference type="PROSITE" id="PS50113"/>
    </source>
</evidence>
<dbReference type="NCBIfam" id="TIGR00229">
    <property type="entry name" value="sensory_box"/>
    <property type="match status" value="1"/>
</dbReference>
<dbReference type="SMART" id="SM00086">
    <property type="entry name" value="PAC"/>
    <property type="match status" value="1"/>
</dbReference>
<dbReference type="InterPro" id="IPR013767">
    <property type="entry name" value="PAS_fold"/>
</dbReference>